<protein>
    <submittedName>
        <fullName evidence="1">Uncharacterized protein</fullName>
    </submittedName>
</protein>
<reference evidence="1 2" key="1">
    <citation type="submission" date="2014-10" db="EMBL/GenBank/DDBJ databases">
        <title>Genome sequence of Ponticoccus sp. strain UMTAT08 isolated from clonal culture of toxic dinoflagellate Alexandrium tamiyavanichii.</title>
        <authorList>
            <person name="Gan H.Y."/>
            <person name="Muhd D.-D."/>
            <person name="Mohd Noor M.E."/>
            <person name="Yeong Y.S."/>
            <person name="Usup G."/>
        </authorList>
    </citation>
    <scope>NUCLEOTIDE SEQUENCE [LARGE SCALE GENOMIC DNA]</scope>
    <source>
        <strain evidence="1 2">UMTAT08</strain>
    </source>
</reference>
<keyword evidence="2" id="KW-1185">Reference proteome</keyword>
<gene>
    <name evidence="1" type="ORF">OA50_03052</name>
</gene>
<dbReference type="RefSeq" id="WP_043143091.1">
    <property type="nucleotide sequence ID" value="NZ_AP022337.1"/>
</dbReference>
<proteinExistence type="predicted"/>
<dbReference type="InterPro" id="IPR009467">
    <property type="entry name" value="Glycolipid-bd_prot_put"/>
</dbReference>
<comment type="caution">
    <text evidence="1">The sequence shown here is derived from an EMBL/GenBank/DDBJ whole genome shotgun (WGS) entry which is preliminary data.</text>
</comment>
<dbReference type="STRING" id="561184.SAMN05216376_1098"/>
<name>A0A0B3RWV0_9RHOB</name>
<dbReference type="Proteomes" id="UP000030960">
    <property type="component" value="Unassembled WGS sequence"/>
</dbReference>
<accession>A0A0B3RWV0</accession>
<dbReference type="EMBL" id="JSUQ01000011">
    <property type="protein sequence ID" value="KHQ52577.1"/>
    <property type="molecule type" value="Genomic_DNA"/>
</dbReference>
<dbReference type="SUPFAM" id="SSF159275">
    <property type="entry name" value="PA1994-like"/>
    <property type="match status" value="1"/>
</dbReference>
<dbReference type="OrthoDB" id="7347529at2"/>
<dbReference type="Pfam" id="PF06475">
    <property type="entry name" value="Glycolipid_bind"/>
    <property type="match status" value="1"/>
</dbReference>
<organism evidence="1 2">
    <name type="scientific">Mameliella alba</name>
    <dbReference type="NCBI Taxonomy" id="561184"/>
    <lineage>
        <taxon>Bacteria</taxon>
        <taxon>Pseudomonadati</taxon>
        <taxon>Pseudomonadota</taxon>
        <taxon>Alphaproteobacteria</taxon>
        <taxon>Rhodobacterales</taxon>
        <taxon>Roseobacteraceae</taxon>
        <taxon>Mameliella</taxon>
    </lineage>
</organism>
<evidence type="ECO:0000313" key="1">
    <source>
        <dbReference type="EMBL" id="KHQ52577.1"/>
    </source>
</evidence>
<sequence>MSGETVATIHWRALDRDGEDKCRLARLDQGWMLVGHARFRDATGWAALDYVIRVGADWCTTSADITGDYGGDAVALRLARGEDGWTVNEALRPDLAGAEDVDLAFTPATNLMPLNRVPEVGRLETTSAWLRFPGPQVTPLTQAYTRERGGLVRYEAQETEFETHLSVDTHGFVTRYPGLWEADV</sequence>
<dbReference type="AlphaFoldDB" id="A0A0B3RWV0"/>
<evidence type="ECO:0000313" key="2">
    <source>
        <dbReference type="Proteomes" id="UP000030960"/>
    </source>
</evidence>